<evidence type="ECO:0000313" key="2">
    <source>
        <dbReference type="EMBL" id="BBY11102.1"/>
    </source>
</evidence>
<feature type="region of interest" description="Disordered" evidence="1">
    <location>
        <begin position="1"/>
        <end position="65"/>
    </location>
</feature>
<evidence type="ECO:0000256" key="1">
    <source>
        <dbReference type="SAM" id="MobiDB-lite"/>
    </source>
</evidence>
<name>A0ABM7JB37_9MYCO</name>
<keyword evidence="3" id="KW-1185">Reference proteome</keyword>
<feature type="compositionally biased region" description="Basic and acidic residues" evidence="1">
    <location>
        <begin position="54"/>
        <end position="65"/>
    </location>
</feature>
<organism evidence="2 3">
    <name type="scientific">Mycobacterium marseillense</name>
    <dbReference type="NCBI Taxonomy" id="701042"/>
    <lineage>
        <taxon>Bacteria</taxon>
        <taxon>Bacillati</taxon>
        <taxon>Actinomycetota</taxon>
        <taxon>Actinomycetes</taxon>
        <taxon>Mycobacteriales</taxon>
        <taxon>Mycobacteriaceae</taxon>
        <taxon>Mycobacterium</taxon>
        <taxon>Mycobacterium avium complex (MAC)</taxon>
    </lineage>
</organism>
<dbReference type="EMBL" id="AP022584">
    <property type="protein sequence ID" value="BBY11102.1"/>
    <property type="molecule type" value="Genomic_DNA"/>
</dbReference>
<dbReference type="RefSeq" id="WP_067176623.1">
    <property type="nucleotide sequence ID" value="NZ_AP022584.1"/>
</dbReference>
<evidence type="ECO:0000313" key="3">
    <source>
        <dbReference type="Proteomes" id="UP000466831"/>
    </source>
</evidence>
<accession>A0ABM7JB37</accession>
<gene>
    <name evidence="2" type="ORF">MMARJ_18420</name>
</gene>
<proteinExistence type="predicted"/>
<dbReference type="Proteomes" id="UP000466831">
    <property type="component" value="Chromosome"/>
</dbReference>
<protein>
    <submittedName>
        <fullName evidence="2">Uncharacterized protein</fullName>
    </submittedName>
</protein>
<reference evidence="2 3" key="1">
    <citation type="journal article" date="2019" name="Emerg. Microbes Infect.">
        <title>Comprehensive subspecies identification of 175 nontuberculous mycobacteria species based on 7547 genomic profiles.</title>
        <authorList>
            <person name="Matsumoto Y."/>
            <person name="Kinjo T."/>
            <person name="Motooka D."/>
            <person name="Nabeya D."/>
            <person name="Jung N."/>
            <person name="Uechi K."/>
            <person name="Horii T."/>
            <person name="Iida T."/>
            <person name="Fujita J."/>
            <person name="Nakamura S."/>
        </authorList>
    </citation>
    <scope>NUCLEOTIDE SEQUENCE [LARGE SCALE GENOMIC DNA]</scope>
    <source>
        <strain evidence="2 3">JCM 17324</strain>
    </source>
</reference>
<sequence length="65" mass="6991">MSGYRPQSGRDPVSERGLRTADAPNAFAPDEVAGAAKRPARADRGSGYAWWRGRRTDADGVREGS</sequence>